<dbReference type="Proteomes" id="UP000196355">
    <property type="component" value="Unassembled WGS sequence"/>
</dbReference>
<gene>
    <name evidence="2" type="ORF">B0E34_06315</name>
</gene>
<dbReference type="EMBL" id="MVAG01000091">
    <property type="protein sequence ID" value="OVE59238.1"/>
    <property type="molecule type" value="Genomic_DNA"/>
</dbReference>
<keyword evidence="1" id="KW-0812">Transmembrane</keyword>
<comment type="caution">
    <text evidence="2">The sequence shown here is derived from an EMBL/GenBank/DDBJ whole genome shotgun (WGS) entry which is preliminary data.</text>
</comment>
<organism evidence="2 3">
    <name type="scientific">Chryseobacterium mucoviscidosis</name>
    <dbReference type="NCBI Taxonomy" id="1945581"/>
    <lineage>
        <taxon>Bacteria</taxon>
        <taxon>Pseudomonadati</taxon>
        <taxon>Bacteroidota</taxon>
        <taxon>Flavobacteriia</taxon>
        <taxon>Flavobacteriales</taxon>
        <taxon>Weeksellaceae</taxon>
        <taxon>Chryseobacterium group</taxon>
        <taxon>Chryseobacterium</taxon>
    </lineage>
</organism>
<keyword evidence="3" id="KW-1185">Reference proteome</keyword>
<accession>A0A202C6C3</accession>
<evidence type="ECO:0000313" key="3">
    <source>
        <dbReference type="Proteomes" id="UP000196355"/>
    </source>
</evidence>
<reference evidence="3" key="1">
    <citation type="submission" date="2017-02" db="EMBL/GenBank/DDBJ databases">
        <authorList>
            <person name="Tetz G."/>
            <person name="Tetz V."/>
        </authorList>
    </citation>
    <scope>NUCLEOTIDE SEQUENCE [LARGE SCALE GENOMIC DNA]</scope>
    <source>
        <strain evidence="3">VT16-26</strain>
    </source>
</reference>
<dbReference type="AlphaFoldDB" id="A0A202C6C3"/>
<proteinExistence type="predicted"/>
<keyword evidence="1" id="KW-0472">Membrane</keyword>
<protein>
    <submittedName>
        <fullName evidence="2">Uncharacterized protein</fullName>
    </submittedName>
</protein>
<evidence type="ECO:0000313" key="2">
    <source>
        <dbReference type="EMBL" id="OVE59238.1"/>
    </source>
</evidence>
<feature type="transmembrane region" description="Helical" evidence="1">
    <location>
        <begin position="12"/>
        <end position="31"/>
    </location>
</feature>
<evidence type="ECO:0000256" key="1">
    <source>
        <dbReference type="SAM" id="Phobius"/>
    </source>
</evidence>
<name>A0A202C6C3_9FLAO</name>
<sequence length="66" mass="8043">MMETIINYIKEHWILCLIGVFFVGWFTYLTFDGNQFCDCEKTETYRDGTTRRHHSSGVGYYRYYHK</sequence>
<keyword evidence="1" id="KW-1133">Transmembrane helix</keyword>